<dbReference type="Proteomes" id="UP000003240">
    <property type="component" value="Unassembled WGS sequence"/>
</dbReference>
<dbReference type="STRING" id="1009370.ALO_12476"/>
<protein>
    <submittedName>
        <fullName evidence="1">Uncharacterized protein</fullName>
    </submittedName>
</protein>
<sequence length="97" mass="11329">MDLVKTEREFGSVEFEGKKYILTSQADLTGRLIQHNGYNDPDDNGDYDFEMSASAVDECGDEYTVYWIFNTRKDADGVDKELDQYDYDEVDRVVERY</sequence>
<reference evidence="1 2" key="1">
    <citation type="journal article" date="2011" name="EMBO J.">
        <title>Structural diversity of bacterial flagellar motors.</title>
        <authorList>
            <person name="Chen S."/>
            <person name="Beeby M."/>
            <person name="Murphy G.E."/>
            <person name="Leadbetter J.R."/>
            <person name="Hendrixson D.R."/>
            <person name="Briegel A."/>
            <person name="Li Z."/>
            <person name="Shi J."/>
            <person name="Tocheva E.I."/>
            <person name="Muller A."/>
            <person name="Dobro M.J."/>
            <person name="Jensen G.J."/>
        </authorList>
    </citation>
    <scope>NUCLEOTIDE SEQUENCE [LARGE SCALE GENOMIC DNA]</scope>
    <source>
        <strain evidence="1 2">DSM 6540</strain>
    </source>
</reference>
<keyword evidence="2" id="KW-1185">Reference proteome</keyword>
<accession>F7NK82</accession>
<dbReference type="AlphaFoldDB" id="F7NK82"/>
<comment type="caution">
    <text evidence="1">The sequence shown here is derived from an EMBL/GenBank/DDBJ whole genome shotgun (WGS) entry which is preliminary data.</text>
</comment>
<dbReference type="EMBL" id="AFGF01000107">
    <property type="protein sequence ID" value="EGO63523.1"/>
    <property type="molecule type" value="Genomic_DNA"/>
</dbReference>
<proteinExistence type="predicted"/>
<gene>
    <name evidence="1" type="ORF">ALO_12476</name>
</gene>
<dbReference type="eggNOG" id="ENOG502ZQQ5">
    <property type="taxonomic scope" value="Bacteria"/>
</dbReference>
<evidence type="ECO:0000313" key="2">
    <source>
        <dbReference type="Proteomes" id="UP000003240"/>
    </source>
</evidence>
<name>F7NK82_9FIRM</name>
<dbReference type="RefSeq" id="WP_004096119.1">
    <property type="nucleotide sequence ID" value="NZ_AFGF01000107.1"/>
</dbReference>
<evidence type="ECO:0000313" key="1">
    <source>
        <dbReference type="EMBL" id="EGO63523.1"/>
    </source>
</evidence>
<organism evidence="1 2">
    <name type="scientific">Acetonema longum DSM 6540</name>
    <dbReference type="NCBI Taxonomy" id="1009370"/>
    <lineage>
        <taxon>Bacteria</taxon>
        <taxon>Bacillati</taxon>
        <taxon>Bacillota</taxon>
        <taxon>Negativicutes</taxon>
        <taxon>Acetonemataceae</taxon>
        <taxon>Acetonema</taxon>
    </lineage>
</organism>